<dbReference type="Gene3D" id="3.40.50.1860">
    <property type="match status" value="2"/>
</dbReference>
<reference evidence="3 4" key="1">
    <citation type="submission" date="2023-07" db="EMBL/GenBank/DDBJ databases">
        <title>Functional and genomic diversity of the sorghum phyllosphere microbiome.</title>
        <authorList>
            <person name="Shade A."/>
        </authorList>
    </citation>
    <scope>NUCLEOTIDE SEQUENCE [LARGE SCALE GENOMIC DNA]</scope>
    <source>
        <strain evidence="3 4">SORGH_AS_1126</strain>
    </source>
</reference>
<evidence type="ECO:0000256" key="1">
    <source>
        <dbReference type="ARBA" id="ARBA00007847"/>
    </source>
</evidence>
<dbReference type="NCBIfam" id="TIGR00035">
    <property type="entry name" value="asp_race"/>
    <property type="match status" value="1"/>
</dbReference>
<organism evidence="3 4">
    <name type="scientific">Agrobacterium larrymoorei</name>
    <dbReference type="NCBI Taxonomy" id="160699"/>
    <lineage>
        <taxon>Bacteria</taxon>
        <taxon>Pseudomonadati</taxon>
        <taxon>Pseudomonadota</taxon>
        <taxon>Alphaproteobacteria</taxon>
        <taxon>Hyphomicrobiales</taxon>
        <taxon>Rhizobiaceae</taxon>
        <taxon>Rhizobium/Agrobacterium group</taxon>
        <taxon>Agrobacterium</taxon>
    </lineage>
</organism>
<dbReference type="GO" id="GO:0047689">
    <property type="term" value="F:aspartate racemase activity"/>
    <property type="evidence" value="ECO:0007669"/>
    <property type="project" value="UniProtKB-EC"/>
</dbReference>
<evidence type="ECO:0000256" key="2">
    <source>
        <dbReference type="ARBA" id="ARBA00023235"/>
    </source>
</evidence>
<dbReference type="InterPro" id="IPR004380">
    <property type="entry name" value="Asp_race"/>
</dbReference>
<dbReference type="EMBL" id="JAUTBL010000002">
    <property type="protein sequence ID" value="MDQ1185320.1"/>
    <property type="molecule type" value="Genomic_DNA"/>
</dbReference>
<proteinExistence type="inferred from homology"/>
<dbReference type="SUPFAM" id="SSF53681">
    <property type="entry name" value="Aspartate/glutamate racemase"/>
    <property type="match status" value="2"/>
</dbReference>
<name>A0ABU0UK44_9HYPH</name>
<evidence type="ECO:0000313" key="4">
    <source>
        <dbReference type="Proteomes" id="UP001224781"/>
    </source>
</evidence>
<dbReference type="InterPro" id="IPR001920">
    <property type="entry name" value="Asp/Glu_race"/>
</dbReference>
<protein>
    <submittedName>
        <fullName evidence="3">Aspartate racemase</fullName>
        <ecNumber evidence="3">5.1.1.13</ecNumber>
    </submittedName>
</protein>
<comment type="similarity">
    <text evidence="1">Belongs to the aspartate/glutamate racemases family.</text>
</comment>
<dbReference type="PROSITE" id="PS00923">
    <property type="entry name" value="ASP_GLU_RACEMASE_1"/>
    <property type="match status" value="1"/>
</dbReference>
<dbReference type="InterPro" id="IPR018187">
    <property type="entry name" value="Asp/Glu_racemase_AS_1"/>
</dbReference>
<accession>A0ABU0UK44</accession>
<dbReference type="PANTHER" id="PTHR21198:SF7">
    <property type="entry name" value="ASPARTATE-GLUTAMATE RACEMASE FAMILY"/>
    <property type="match status" value="1"/>
</dbReference>
<comment type="caution">
    <text evidence="3">The sequence shown here is derived from an EMBL/GenBank/DDBJ whole genome shotgun (WGS) entry which is preliminary data.</text>
</comment>
<dbReference type="EC" id="5.1.1.13" evidence="3"/>
<dbReference type="InterPro" id="IPR015942">
    <property type="entry name" value="Asp/Glu/hydantoin_racemase"/>
</dbReference>
<gene>
    <name evidence="3" type="ORF">QE408_002463</name>
</gene>
<keyword evidence="2 3" id="KW-0413">Isomerase</keyword>
<evidence type="ECO:0000313" key="3">
    <source>
        <dbReference type="EMBL" id="MDQ1185320.1"/>
    </source>
</evidence>
<dbReference type="PANTHER" id="PTHR21198">
    <property type="entry name" value="GLUTAMATE RACEMASE"/>
    <property type="match status" value="1"/>
</dbReference>
<keyword evidence="4" id="KW-1185">Reference proteome</keyword>
<sequence>MPDMQGLMSDKKRIIGIIGGAGVAASAELVQRIEQKVTAQGAFRDSHHPELLLYNATQVPSRSMYLEGRGESFVPGYVDAAEKLKNAGASFVAMCCNTAHYARREIAREAGIPILNLLAESLASAVNLVPNVRRIGILCSDGTRKAGLFEREAANLELNTELVYPAAEYQQMVTLGICNIKKGYHRSLQLSDPARPAHLYSKAAANLIEKGAEVVILGCTEVPLDFLANDCVVPVIDTINILADACIAISSGYRDIPE</sequence>
<dbReference type="Pfam" id="PF01177">
    <property type="entry name" value="Asp_Glu_race"/>
    <property type="match status" value="1"/>
</dbReference>
<dbReference type="Proteomes" id="UP001224781">
    <property type="component" value="Unassembled WGS sequence"/>
</dbReference>